<keyword evidence="6" id="KW-0479">Metal-binding</keyword>
<keyword evidence="12" id="KW-1185">Reference proteome</keyword>
<dbReference type="Pfam" id="PF00919">
    <property type="entry name" value="UPF0004"/>
    <property type="match status" value="1"/>
</dbReference>
<dbReference type="InterPro" id="IPR007197">
    <property type="entry name" value="rSAM"/>
</dbReference>
<feature type="domain" description="Radical SAM core" evidence="10">
    <location>
        <begin position="134"/>
        <end position="370"/>
    </location>
</feature>
<evidence type="ECO:0000256" key="3">
    <source>
        <dbReference type="ARBA" id="ARBA00022490"/>
    </source>
</evidence>
<keyword evidence="7" id="KW-0408">Iron</keyword>
<dbReference type="EMBL" id="LYDR01000158">
    <property type="protein sequence ID" value="ODA27996.1"/>
    <property type="molecule type" value="Genomic_DNA"/>
</dbReference>
<reference evidence="11 12" key="1">
    <citation type="submission" date="2016-05" db="EMBL/GenBank/DDBJ databases">
        <title>Genomic and physiological characterization of Planctopirus sp. isolated from fresh water lake.</title>
        <authorList>
            <person name="Subhash Y."/>
            <person name="Ramana C."/>
        </authorList>
    </citation>
    <scope>NUCLEOTIDE SEQUENCE [LARGE SCALE GENOMIC DNA]</scope>
    <source>
        <strain evidence="11 12">JC280</strain>
    </source>
</reference>
<dbReference type="PROSITE" id="PS51918">
    <property type="entry name" value="RADICAL_SAM"/>
    <property type="match status" value="1"/>
</dbReference>
<dbReference type="FunFam" id="3.80.30.20:FF:000001">
    <property type="entry name" value="tRNA-2-methylthio-N(6)-dimethylallyladenosine synthase 2"/>
    <property type="match status" value="1"/>
</dbReference>
<dbReference type="SFLD" id="SFLDG01061">
    <property type="entry name" value="methylthiotransferase"/>
    <property type="match status" value="1"/>
</dbReference>
<evidence type="ECO:0000256" key="1">
    <source>
        <dbReference type="ARBA" id="ARBA00001966"/>
    </source>
</evidence>
<dbReference type="GO" id="GO:0051539">
    <property type="term" value="F:4 iron, 4 sulfur cluster binding"/>
    <property type="evidence" value="ECO:0007669"/>
    <property type="project" value="UniProtKB-KW"/>
</dbReference>
<name>A0A1C3E428_9PLAN</name>
<evidence type="ECO:0000256" key="2">
    <source>
        <dbReference type="ARBA" id="ARBA00022485"/>
    </source>
</evidence>
<evidence type="ECO:0000256" key="8">
    <source>
        <dbReference type="ARBA" id="ARBA00023014"/>
    </source>
</evidence>
<dbReference type="Proteomes" id="UP000094828">
    <property type="component" value="Unassembled WGS sequence"/>
</dbReference>
<protein>
    <submittedName>
        <fullName evidence="11">tRNA (N(6)-L-threonylcarbamoyladenosine(37)-C(2))-methylthiotransferase MtaB</fullName>
    </submittedName>
</protein>
<evidence type="ECO:0000256" key="4">
    <source>
        <dbReference type="ARBA" id="ARBA00022679"/>
    </source>
</evidence>
<proteinExistence type="predicted"/>
<dbReference type="PANTHER" id="PTHR11918">
    <property type="entry name" value="RADICAL SAM PROTEINS"/>
    <property type="match status" value="1"/>
</dbReference>
<dbReference type="InterPro" id="IPR023404">
    <property type="entry name" value="rSAM_horseshoe"/>
</dbReference>
<gene>
    <name evidence="11" type="ORF">A6X21_14090</name>
</gene>
<dbReference type="SFLD" id="SFLDS00029">
    <property type="entry name" value="Radical_SAM"/>
    <property type="match status" value="1"/>
</dbReference>
<dbReference type="GO" id="GO:0035598">
    <property type="term" value="F:tRNA (N(6)-L-threonylcarbamoyladenosine(37)-C(2))-methylthiotransferase activity"/>
    <property type="evidence" value="ECO:0007669"/>
    <property type="project" value="TreeGrafter"/>
</dbReference>
<evidence type="ECO:0000256" key="6">
    <source>
        <dbReference type="ARBA" id="ARBA00022723"/>
    </source>
</evidence>
<dbReference type="OrthoDB" id="9805215at2"/>
<evidence type="ECO:0000256" key="5">
    <source>
        <dbReference type="ARBA" id="ARBA00022691"/>
    </source>
</evidence>
<dbReference type="InterPro" id="IPR005839">
    <property type="entry name" value="Methylthiotransferase"/>
</dbReference>
<dbReference type="SFLD" id="SFLDG01082">
    <property type="entry name" value="B12-binding_domain_containing"/>
    <property type="match status" value="1"/>
</dbReference>
<dbReference type="GO" id="GO:0046872">
    <property type="term" value="F:metal ion binding"/>
    <property type="evidence" value="ECO:0007669"/>
    <property type="project" value="UniProtKB-KW"/>
</dbReference>
<sequence length="440" mass="49409">MSSVEPNSAGTPSRTCRLVTLGCKVNQYETQLVKEALARHGYREVNEDEIADLCFVNTCTVTANGESRSRQVVRQLAKSNPGTRTIVVGCGATRSPESFRQLPSVHEVVTDRRELPDVLQRFGVVEFPRGIERFEGRKRAYVKVQDGCALRCTYCIIPQVRPHLISREPEDIEREVRKLIANGYQEIVLTGVHIGHYGVDLRRRTPGAPRIRLWHLIDRLDKIPGHWRMRLSSIEAAEMTEEFISSVSNAEHLCPQFHPALQSGSNAVLSRMRRRYTREKFIDIVDQLKEALPQPGFSTDVIVGFPGETDEEFAETLDVCRNVGFTKIHAFSFSAREGTPAATFPNRVHGHVIDARIKALEDLELQLVQSFGENLKGSRIEVMVESMHPDHPDLVVGTDERYCPVILAGSISDLGQLRETLVIGVRQGMLLGEGSEVWHV</sequence>
<keyword evidence="3" id="KW-0963">Cytoplasm</keyword>
<evidence type="ECO:0000259" key="9">
    <source>
        <dbReference type="PROSITE" id="PS51449"/>
    </source>
</evidence>
<keyword evidence="5" id="KW-0949">S-adenosyl-L-methionine</keyword>
<dbReference type="InterPro" id="IPR006638">
    <property type="entry name" value="Elp3/MiaA/NifB-like_rSAM"/>
</dbReference>
<keyword evidence="2" id="KW-0004">4Fe-4S</keyword>
<dbReference type="SUPFAM" id="SSF102114">
    <property type="entry name" value="Radical SAM enzymes"/>
    <property type="match status" value="1"/>
</dbReference>
<dbReference type="CDD" id="cd01335">
    <property type="entry name" value="Radical_SAM"/>
    <property type="match status" value="1"/>
</dbReference>
<dbReference type="InterPro" id="IPR013848">
    <property type="entry name" value="Methylthiotransferase_N"/>
</dbReference>
<organism evidence="11 12">
    <name type="scientific">Planctopirus hydrillae</name>
    <dbReference type="NCBI Taxonomy" id="1841610"/>
    <lineage>
        <taxon>Bacteria</taxon>
        <taxon>Pseudomonadati</taxon>
        <taxon>Planctomycetota</taxon>
        <taxon>Planctomycetia</taxon>
        <taxon>Planctomycetales</taxon>
        <taxon>Planctomycetaceae</taxon>
        <taxon>Planctopirus</taxon>
    </lineage>
</organism>
<dbReference type="Gene3D" id="3.40.50.12160">
    <property type="entry name" value="Methylthiotransferase, N-terminal domain"/>
    <property type="match status" value="1"/>
</dbReference>
<evidence type="ECO:0000256" key="7">
    <source>
        <dbReference type="ARBA" id="ARBA00023004"/>
    </source>
</evidence>
<dbReference type="Gene3D" id="3.80.30.20">
    <property type="entry name" value="tm_1862 like domain"/>
    <property type="match status" value="1"/>
</dbReference>
<dbReference type="PANTHER" id="PTHR11918:SF45">
    <property type="entry name" value="THREONYLCARBAMOYLADENOSINE TRNA METHYLTHIOTRANSFERASE"/>
    <property type="match status" value="1"/>
</dbReference>
<evidence type="ECO:0000313" key="12">
    <source>
        <dbReference type="Proteomes" id="UP000094828"/>
    </source>
</evidence>
<evidence type="ECO:0000259" key="10">
    <source>
        <dbReference type="PROSITE" id="PS51918"/>
    </source>
</evidence>
<dbReference type="PROSITE" id="PS51449">
    <property type="entry name" value="MTTASE_N"/>
    <property type="match status" value="1"/>
</dbReference>
<comment type="caution">
    <text evidence="11">The sequence shown here is derived from an EMBL/GenBank/DDBJ whole genome shotgun (WGS) entry which is preliminary data.</text>
</comment>
<dbReference type="InterPro" id="IPR058240">
    <property type="entry name" value="rSAM_sf"/>
</dbReference>
<dbReference type="Pfam" id="PF04055">
    <property type="entry name" value="Radical_SAM"/>
    <property type="match status" value="1"/>
</dbReference>
<dbReference type="SMART" id="SM00729">
    <property type="entry name" value="Elp3"/>
    <property type="match status" value="1"/>
</dbReference>
<comment type="cofactor">
    <cofactor evidence="1">
        <name>[4Fe-4S] cluster</name>
        <dbReference type="ChEBI" id="CHEBI:49883"/>
    </cofactor>
</comment>
<dbReference type="InterPro" id="IPR038135">
    <property type="entry name" value="Methylthiotransferase_N_sf"/>
</dbReference>
<keyword evidence="8" id="KW-0411">Iron-sulfur</keyword>
<keyword evidence="4 11" id="KW-0808">Transferase</keyword>
<accession>A0A1C3E428</accession>
<dbReference type="NCBIfam" id="TIGR00089">
    <property type="entry name" value="MiaB/RimO family radical SAM methylthiotransferase"/>
    <property type="match status" value="1"/>
</dbReference>
<dbReference type="NCBIfam" id="TIGR01579">
    <property type="entry name" value="MiaB-like-C"/>
    <property type="match status" value="1"/>
</dbReference>
<evidence type="ECO:0000313" key="11">
    <source>
        <dbReference type="EMBL" id="ODA27996.1"/>
    </source>
</evidence>
<dbReference type="InterPro" id="IPR006467">
    <property type="entry name" value="MiaB-like_bact"/>
</dbReference>
<dbReference type="RefSeq" id="WP_068853038.1">
    <property type="nucleotide sequence ID" value="NZ_LYDR01000158.1"/>
</dbReference>
<dbReference type="AlphaFoldDB" id="A0A1C3E428"/>
<dbReference type="STRING" id="1841610.A6X21_14090"/>
<feature type="domain" description="MTTase N-terminal" evidence="9">
    <location>
        <begin position="14"/>
        <end position="124"/>
    </location>
</feature>